<dbReference type="RefSeq" id="WP_145034223.1">
    <property type="nucleotide sequence ID" value="NZ_CP036271.1"/>
</dbReference>
<accession>A0A517SL04</accession>
<evidence type="ECO:0000259" key="1">
    <source>
        <dbReference type="PROSITE" id="PS50042"/>
    </source>
</evidence>
<keyword evidence="3" id="KW-1185">Reference proteome</keyword>
<dbReference type="InterPro" id="IPR045584">
    <property type="entry name" value="Pilin-like"/>
</dbReference>
<dbReference type="InterPro" id="IPR000595">
    <property type="entry name" value="cNMP-bd_dom"/>
</dbReference>
<dbReference type="NCBIfam" id="TIGR02532">
    <property type="entry name" value="IV_pilin_GFxxxE"/>
    <property type="match status" value="1"/>
</dbReference>
<dbReference type="PROSITE" id="PS50042">
    <property type="entry name" value="CNMP_BINDING_3"/>
    <property type="match status" value="1"/>
</dbReference>
<dbReference type="PANTHER" id="PTHR30093">
    <property type="entry name" value="GENERAL SECRETION PATHWAY PROTEIN G"/>
    <property type="match status" value="1"/>
</dbReference>
<dbReference type="EMBL" id="CP036271">
    <property type="protein sequence ID" value="QDT56801.1"/>
    <property type="molecule type" value="Genomic_DNA"/>
</dbReference>
<dbReference type="KEGG" id="ccos:Pan44_48610"/>
<dbReference type="SUPFAM" id="SSF54523">
    <property type="entry name" value="Pili subunits"/>
    <property type="match status" value="1"/>
</dbReference>
<evidence type="ECO:0000313" key="2">
    <source>
        <dbReference type="EMBL" id="QDT56801.1"/>
    </source>
</evidence>
<proteinExistence type="predicted"/>
<dbReference type="OrthoDB" id="280382at2"/>
<dbReference type="InterPro" id="IPR011453">
    <property type="entry name" value="DUF1559"/>
</dbReference>
<organism evidence="2 3">
    <name type="scientific">Caulifigura coniformis</name>
    <dbReference type="NCBI Taxonomy" id="2527983"/>
    <lineage>
        <taxon>Bacteria</taxon>
        <taxon>Pseudomonadati</taxon>
        <taxon>Planctomycetota</taxon>
        <taxon>Planctomycetia</taxon>
        <taxon>Planctomycetales</taxon>
        <taxon>Planctomycetaceae</taxon>
        <taxon>Caulifigura</taxon>
    </lineage>
</organism>
<protein>
    <submittedName>
        <fullName evidence="2">Putative major pilin subunit</fullName>
    </submittedName>
</protein>
<dbReference type="Proteomes" id="UP000315700">
    <property type="component" value="Chromosome"/>
</dbReference>
<feature type="domain" description="Cyclic nucleotide-binding" evidence="1">
    <location>
        <begin position="315"/>
        <end position="363"/>
    </location>
</feature>
<dbReference type="NCBIfam" id="TIGR04294">
    <property type="entry name" value="pre_pil_HX9DG"/>
    <property type="match status" value="1"/>
</dbReference>
<dbReference type="Gene3D" id="3.30.700.10">
    <property type="entry name" value="Glycoprotein, Type 4 Pilin"/>
    <property type="match status" value="1"/>
</dbReference>
<evidence type="ECO:0000313" key="3">
    <source>
        <dbReference type="Proteomes" id="UP000315700"/>
    </source>
</evidence>
<dbReference type="InParanoid" id="A0A517SL04"/>
<dbReference type="Pfam" id="PF07596">
    <property type="entry name" value="SBP_bac_10"/>
    <property type="match status" value="1"/>
</dbReference>
<gene>
    <name evidence="2" type="ORF">Pan44_48610</name>
</gene>
<dbReference type="InterPro" id="IPR027558">
    <property type="entry name" value="Pre_pil_HX9DG_C"/>
</dbReference>
<dbReference type="Pfam" id="PF07963">
    <property type="entry name" value="N_methyl"/>
    <property type="match status" value="1"/>
</dbReference>
<dbReference type="AlphaFoldDB" id="A0A517SL04"/>
<dbReference type="PANTHER" id="PTHR30093:SF2">
    <property type="entry name" value="TYPE II SECRETION SYSTEM PROTEIN H"/>
    <property type="match status" value="1"/>
</dbReference>
<dbReference type="InterPro" id="IPR012902">
    <property type="entry name" value="N_methyl_site"/>
</dbReference>
<name>A0A517SL04_9PLAN</name>
<sequence>MPVSSSVSRRARAFTLIELLVVIAIIAILIALLLPAVQQAREAARRSQCQNNMKQIGLALHNYESTYMTFPPGTRGGRTFSNAGVKDGINWRTSILPYIDQAPVFNQLDFASSFGAGQTAAQAFANAAGQPSSNIVLSGLVVPGFLCPSSSLEVFPTSYTDHSGVVKTQSATGGGFNNNGRAMGIQYVGIQGAARNFDWIANGNDGRNFDCGHGYSCVQGMLPVNENKSIASCTDGTSNTILVAEQSGLSGSVNGGPGTNRTSNYYGGWSGARQNWVPNSSCTNTSDQWQTGTTCLRWAPNSKFEHAGNSHPYRNNTIINSFHTGGVFVLLADGSVRFISDNIDFQNLKKLAMRDDGQPIGEL</sequence>
<reference evidence="2 3" key="1">
    <citation type="submission" date="2019-02" db="EMBL/GenBank/DDBJ databases">
        <title>Deep-cultivation of Planctomycetes and their phenomic and genomic characterization uncovers novel biology.</title>
        <authorList>
            <person name="Wiegand S."/>
            <person name="Jogler M."/>
            <person name="Boedeker C."/>
            <person name="Pinto D."/>
            <person name="Vollmers J."/>
            <person name="Rivas-Marin E."/>
            <person name="Kohn T."/>
            <person name="Peeters S.H."/>
            <person name="Heuer A."/>
            <person name="Rast P."/>
            <person name="Oberbeckmann S."/>
            <person name="Bunk B."/>
            <person name="Jeske O."/>
            <person name="Meyerdierks A."/>
            <person name="Storesund J.E."/>
            <person name="Kallscheuer N."/>
            <person name="Luecker S."/>
            <person name="Lage O.M."/>
            <person name="Pohl T."/>
            <person name="Merkel B.J."/>
            <person name="Hornburger P."/>
            <person name="Mueller R.-W."/>
            <person name="Bruemmer F."/>
            <person name="Labrenz M."/>
            <person name="Spormann A.M."/>
            <person name="Op den Camp H."/>
            <person name="Overmann J."/>
            <person name="Amann R."/>
            <person name="Jetten M.S.M."/>
            <person name="Mascher T."/>
            <person name="Medema M.H."/>
            <person name="Devos D.P."/>
            <person name="Kaster A.-K."/>
            <person name="Ovreas L."/>
            <person name="Rohde M."/>
            <person name="Galperin M.Y."/>
            <person name="Jogler C."/>
        </authorList>
    </citation>
    <scope>NUCLEOTIDE SEQUENCE [LARGE SCALE GENOMIC DNA]</scope>
    <source>
        <strain evidence="2 3">Pan44</strain>
    </source>
</reference>